<name>A0A6S6VPH5_9PLEO</name>
<evidence type="ECO:0000313" key="2">
    <source>
        <dbReference type="EMBL" id="CAE6998490.1"/>
    </source>
</evidence>
<sequence>MTSESTQRLHWSQRIALVRHNFHSARRTNDFSFFKSLQAHALIEGTDHVALLYSSLCDNADSVISTLDNLNAGIAYVHQDAFKAVYDAAKAAINNTNQSPHDRRSLLRVDICQQRDMADHAIDKTTNSAVNLIQAQPAECQDAVANAWITGTTIIADAVSVCLGEMKQLEDGLDDFIRLEYSWNCIQSSVESAISALRGIFSLMATPNNNNNVPQPTSGRNLSVSSIGSDHPGAASNRSRNSSTASAFSFIKKALSHGQNYPPPMVKSTRTGSVSLSSPAPEANARGFRASMSAACPTRMSNFGDHPHTTLTTIPPTPAVVDVGSSNGDGLLSPFKHDADYFTFDMSSKNGKNNEEEASNDSLMHLEGLDPLYSPAADEVIQRPAPLALRRLSETFDMSPTAAIAV</sequence>
<protein>
    <submittedName>
        <fullName evidence="2">Uncharacterized protein</fullName>
    </submittedName>
</protein>
<feature type="region of interest" description="Disordered" evidence="1">
    <location>
        <begin position="211"/>
        <end position="241"/>
    </location>
</feature>
<feature type="compositionally biased region" description="Polar residues" evidence="1">
    <location>
        <begin position="213"/>
        <end position="228"/>
    </location>
</feature>
<feature type="compositionally biased region" description="Polar residues" evidence="1">
    <location>
        <begin position="268"/>
        <end position="278"/>
    </location>
</feature>
<reference evidence="2" key="1">
    <citation type="submission" date="2021-02" db="EMBL/GenBank/DDBJ databases">
        <authorList>
            <person name="Syme A R."/>
            <person name="Syme A R."/>
            <person name="Moolhuijzen P."/>
        </authorList>
    </citation>
    <scope>NUCLEOTIDE SEQUENCE</scope>
    <source>
        <strain evidence="2">W1-1</strain>
    </source>
</reference>
<dbReference type="Proteomes" id="UP000472372">
    <property type="component" value="Chromosome 1"/>
</dbReference>
<feature type="region of interest" description="Disordered" evidence="1">
    <location>
        <begin position="259"/>
        <end position="284"/>
    </location>
</feature>
<organism evidence="2 3">
    <name type="scientific">Pyrenophora teres f. teres</name>
    <dbReference type="NCBI Taxonomy" id="97479"/>
    <lineage>
        <taxon>Eukaryota</taxon>
        <taxon>Fungi</taxon>
        <taxon>Dikarya</taxon>
        <taxon>Ascomycota</taxon>
        <taxon>Pezizomycotina</taxon>
        <taxon>Dothideomycetes</taxon>
        <taxon>Pleosporomycetidae</taxon>
        <taxon>Pleosporales</taxon>
        <taxon>Pleosporineae</taxon>
        <taxon>Pleosporaceae</taxon>
        <taxon>Pyrenophora</taxon>
    </lineage>
</organism>
<evidence type="ECO:0000313" key="3">
    <source>
        <dbReference type="Proteomes" id="UP000472372"/>
    </source>
</evidence>
<gene>
    <name evidence="2" type="ORF">PTTW11_00722</name>
</gene>
<evidence type="ECO:0000256" key="1">
    <source>
        <dbReference type="SAM" id="MobiDB-lite"/>
    </source>
</evidence>
<accession>A0A6S6VPH5</accession>
<dbReference type="AlphaFoldDB" id="A0A6S6VPH5"/>
<dbReference type="EMBL" id="HG992977">
    <property type="protein sequence ID" value="CAE6998490.1"/>
    <property type="molecule type" value="Genomic_DNA"/>
</dbReference>
<proteinExistence type="predicted"/>